<dbReference type="PROSITE" id="PS51006">
    <property type="entry name" value="PABS_2"/>
    <property type="match status" value="1"/>
</dbReference>
<evidence type="ECO:0000259" key="5">
    <source>
        <dbReference type="PROSITE" id="PS51006"/>
    </source>
</evidence>
<dbReference type="AlphaFoldDB" id="A0A089HQ97"/>
<dbReference type="InterPro" id="IPR030374">
    <property type="entry name" value="PABS"/>
</dbReference>
<gene>
    <name evidence="6" type="ORF">PDUR_12035</name>
</gene>
<evidence type="ECO:0000256" key="3">
    <source>
        <dbReference type="ARBA" id="ARBA00023115"/>
    </source>
</evidence>
<dbReference type="eggNOG" id="COG0421">
    <property type="taxonomic scope" value="Bacteria"/>
</dbReference>
<dbReference type="Pfam" id="PF01564">
    <property type="entry name" value="Spermine_synth"/>
    <property type="match status" value="1"/>
</dbReference>
<dbReference type="GO" id="GO:0006596">
    <property type="term" value="P:polyamine biosynthetic process"/>
    <property type="evidence" value="ECO:0007669"/>
    <property type="project" value="UniProtKB-UniRule"/>
</dbReference>
<keyword evidence="3 4" id="KW-0620">Polyamine biosynthesis</keyword>
<evidence type="ECO:0000313" key="6">
    <source>
        <dbReference type="EMBL" id="AIQ12548.1"/>
    </source>
</evidence>
<dbReference type="STRING" id="44251.PDUR_12035"/>
<dbReference type="KEGG" id="pdu:PDUR_12035"/>
<comment type="similarity">
    <text evidence="1">Belongs to the spermidine/spermine synthase family.</text>
</comment>
<sequence>MKLLYKTRGDGHDIEVYDTDEWYGEKGRFRLLQFSEEAVQGAVDLNHPERIMFEYPRAILHLMEWNNPAFEDVFIIGHGVGTISGHLSGKKMITAEVSPQIAEISRTYFGYSGDSVRIGDGRRTLEQQGDESFDYIVLDAFSDKGTPRHLISQEFFRLVRTKLNPGGIMLMNLTGKGGNDRLIQAVHTTLTSVFPHTEAFILPDKDVSSLKNMILAGSGRPIGFKARQMAGFTGTALPPGHILTD</sequence>
<dbReference type="OrthoDB" id="9761985at2"/>
<dbReference type="InterPro" id="IPR029063">
    <property type="entry name" value="SAM-dependent_MTases_sf"/>
</dbReference>
<dbReference type="PANTHER" id="PTHR43317:SF1">
    <property type="entry name" value="THERMOSPERMINE SYNTHASE ACAULIS5"/>
    <property type="match status" value="1"/>
</dbReference>
<feature type="active site" description="Proton acceptor" evidence="4">
    <location>
        <position position="139"/>
    </location>
</feature>
<evidence type="ECO:0000313" key="7">
    <source>
        <dbReference type="Proteomes" id="UP000029409"/>
    </source>
</evidence>
<evidence type="ECO:0000256" key="2">
    <source>
        <dbReference type="ARBA" id="ARBA00022679"/>
    </source>
</evidence>
<evidence type="ECO:0000256" key="1">
    <source>
        <dbReference type="ARBA" id="ARBA00007867"/>
    </source>
</evidence>
<dbReference type="NCBIfam" id="NF037959">
    <property type="entry name" value="MFS_SpdSyn"/>
    <property type="match status" value="1"/>
</dbReference>
<dbReference type="EMBL" id="CP009288">
    <property type="protein sequence ID" value="AIQ12548.1"/>
    <property type="molecule type" value="Genomic_DNA"/>
</dbReference>
<protein>
    <submittedName>
        <fullName evidence="6">Spermidine synthase</fullName>
    </submittedName>
</protein>
<organism evidence="6 7">
    <name type="scientific">Paenibacillus durus</name>
    <name type="common">Paenibacillus azotofixans</name>
    <dbReference type="NCBI Taxonomy" id="44251"/>
    <lineage>
        <taxon>Bacteria</taxon>
        <taxon>Bacillati</taxon>
        <taxon>Bacillota</taxon>
        <taxon>Bacilli</taxon>
        <taxon>Bacillales</taxon>
        <taxon>Paenibacillaceae</taxon>
        <taxon>Paenibacillus</taxon>
    </lineage>
</organism>
<keyword evidence="7" id="KW-1185">Reference proteome</keyword>
<dbReference type="SUPFAM" id="SSF53335">
    <property type="entry name" value="S-adenosyl-L-methionine-dependent methyltransferases"/>
    <property type="match status" value="1"/>
</dbReference>
<proteinExistence type="inferred from homology"/>
<name>A0A089HQ97_PAEDU</name>
<dbReference type="GO" id="GO:0010487">
    <property type="term" value="F:thermospermine synthase activity"/>
    <property type="evidence" value="ECO:0007669"/>
    <property type="project" value="TreeGrafter"/>
</dbReference>
<evidence type="ECO:0000256" key="4">
    <source>
        <dbReference type="PROSITE-ProRule" id="PRU00354"/>
    </source>
</evidence>
<reference evidence="6 7" key="1">
    <citation type="submission" date="2014-08" db="EMBL/GenBank/DDBJ databases">
        <title>Comparative genomics of the Paenibacillus odorifer group.</title>
        <authorList>
            <person name="den Bakker H.C."/>
            <person name="Tsai Y.-C."/>
            <person name="Martin N."/>
            <person name="Korlach J."/>
            <person name="Wiedmann M."/>
        </authorList>
    </citation>
    <scope>NUCLEOTIDE SEQUENCE [LARGE SCALE GENOMIC DNA]</scope>
    <source>
        <strain evidence="6 7">DSM 1735</strain>
    </source>
</reference>
<dbReference type="CDD" id="cd02440">
    <property type="entry name" value="AdoMet_MTases"/>
    <property type="match status" value="1"/>
</dbReference>
<keyword evidence="2 4" id="KW-0808">Transferase</keyword>
<dbReference type="RefSeq" id="WP_042206396.1">
    <property type="nucleotide sequence ID" value="NZ_CP009288.1"/>
</dbReference>
<dbReference type="Proteomes" id="UP000029409">
    <property type="component" value="Chromosome"/>
</dbReference>
<dbReference type="PANTHER" id="PTHR43317">
    <property type="entry name" value="THERMOSPERMINE SYNTHASE ACAULIS5"/>
    <property type="match status" value="1"/>
</dbReference>
<accession>A0A089HQ97</accession>
<dbReference type="Gene3D" id="3.40.50.150">
    <property type="entry name" value="Vaccinia Virus protein VP39"/>
    <property type="match status" value="1"/>
</dbReference>
<feature type="domain" description="PABS" evidence="5">
    <location>
        <begin position="1"/>
        <end position="218"/>
    </location>
</feature>